<evidence type="ECO:0000256" key="5">
    <source>
        <dbReference type="PROSITE-ProRule" id="PRU00723"/>
    </source>
</evidence>
<dbReference type="Gene3D" id="4.10.1000.10">
    <property type="entry name" value="Zinc finger, CCCH-type"/>
    <property type="match status" value="1"/>
</dbReference>
<proteinExistence type="predicted"/>
<reference evidence="7" key="1">
    <citation type="submission" date="2015-04" db="EMBL/GenBank/DDBJ databases">
        <title>The genome sequence of the plant pathogenic Rhizarian Plasmodiophora brassicae reveals insights in its biotrophic life cycle and the origin of chitin synthesis.</title>
        <authorList>
            <person name="Schwelm A."/>
            <person name="Fogelqvist J."/>
            <person name="Knaust A."/>
            <person name="Julke S."/>
            <person name="Lilja T."/>
            <person name="Dhandapani V."/>
            <person name="Bonilla-Rosso G."/>
            <person name="Karlsson M."/>
            <person name="Shevchenko A."/>
            <person name="Choi S.R."/>
            <person name="Kim H.G."/>
            <person name="Park J.Y."/>
            <person name="Lim Y.P."/>
            <person name="Ludwig-Muller J."/>
            <person name="Dixelius C."/>
        </authorList>
    </citation>
    <scope>NUCLEOTIDE SEQUENCE</scope>
    <source>
        <tissue evidence="7">Potato root galls</tissue>
    </source>
</reference>
<feature type="zinc finger region" description="C3H1-type" evidence="5">
    <location>
        <begin position="216"/>
        <end position="245"/>
    </location>
</feature>
<dbReference type="GO" id="GO:0003729">
    <property type="term" value="F:mRNA binding"/>
    <property type="evidence" value="ECO:0007669"/>
    <property type="project" value="InterPro"/>
</dbReference>
<evidence type="ECO:0000313" key="7">
    <source>
        <dbReference type="EMBL" id="CRZ08848.1"/>
    </source>
</evidence>
<name>A0A0H5R3Y8_9EUKA</name>
<evidence type="ECO:0000256" key="4">
    <source>
        <dbReference type="ARBA" id="ARBA00022833"/>
    </source>
</evidence>
<keyword evidence="1 5" id="KW-0479">Metal-binding</keyword>
<evidence type="ECO:0000259" key="6">
    <source>
        <dbReference type="PROSITE" id="PS50103"/>
    </source>
</evidence>
<dbReference type="PANTHER" id="PTHR12547:SF18">
    <property type="entry name" value="PROTEIN TIS11"/>
    <property type="match status" value="1"/>
</dbReference>
<dbReference type="SMART" id="SM00356">
    <property type="entry name" value="ZnF_C3H1"/>
    <property type="match status" value="1"/>
</dbReference>
<keyword evidence="2" id="KW-0677">Repeat</keyword>
<feature type="domain" description="C3H1-type" evidence="6">
    <location>
        <begin position="216"/>
        <end position="245"/>
    </location>
</feature>
<protein>
    <recommendedName>
        <fullName evidence="6">C3H1-type domain-containing protein</fullName>
    </recommendedName>
</protein>
<dbReference type="EMBL" id="HACM01008406">
    <property type="protein sequence ID" value="CRZ08848.1"/>
    <property type="molecule type" value="Transcribed_RNA"/>
</dbReference>
<dbReference type="PROSITE" id="PS50103">
    <property type="entry name" value="ZF_C3H1"/>
    <property type="match status" value="1"/>
</dbReference>
<dbReference type="AlphaFoldDB" id="A0A0H5R3Y8"/>
<dbReference type="SUPFAM" id="SSF90229">
    <property type="entry name" value="CCCH zinc finger"/>
    <property type="match status" value="1"/>
</dbReference>
<organism evidence="7">
    <name type="scientific">Spongospora subterranea</name>
    <dbReference type="NCBI Taxonomy" id="70186"/>
    <lineage>
        <taxon>Eukaryota</taxon>
        <taxon>Sar</taxon>
        <taxon>Rhizaria</taxon>
        <taxon>Endomyxa</taxon>
        <taxon>Phytomyxea</taxon>
        <taxon>Plasmodiophorida</taxon>
        <taxon>Plasmodiophoridae</taxon>
        <taxon>Spongospora</taxon>
    </lineage>
</organism>
<keyword evidence="3 5" id="KW-0863">Zinc-finger</keyword>
<dbReference type="InterPro" id="IPR036855">
    <property type="entry name" value="Znf_CCCH_sf"/>
</dbReference>
<accession>A0A0H5R3Y8</accession>
<sequence>MASLSQLRWSAPAWGQMVDTPKQDPWSCHNLASLKTPIKRPGGVWDEMNFASPIFGLTSTVDNNIWRNEPSPVFGESSPARSVISSTCSPMIESPNPRNFSRCDKVSVFRAPTGLQSPALKTIADARDDPYPIKEMSSSSLPIATRHQTKYLEQEPVASVLKQPQKTQAAIGISHSLPNELVFEYPEQVNDLWSVDQAEDNSCEDGLVCVDSDEQLLKTELCRNWGPPLYHCQYGDTCNFAHGEGELRERVRRGEYKSKLCDEPVRLGVRSCTYTTQQQSRCNYCHPGEAVRQKCSRPYFDSEYFAILAREFPGNSYPFGIFL</sequence>
<dbReference type="PANTHER" id="PTHR12547">
    <property type="entry name" value="CCCH ZINC FINGER/TIS11-RELATED"/>
    <property type="match status" value="1"/>
</dbReference>
<evidence type="ECO:0000256" key="2">
    <source>
        <dbReference type="ARBA" id="ARBA00022737"/>
    </source>
</evidence>
<dbReference type="InterPro" id="IPR045877">
    <property type="entry name" value="ZFP36-like"/>
</dbReference>
<evidence type="ECO:0000256" key="1">
    <source>
        <dbReference type="ARBA" id="ARBA00022723"/>
    </source>
</evidence>
<keyword evidence="4 5" id="KW-0862">Zinc</keyword>
<dbReference type="GO" id="GO:0008270">
    <property type="term" value="F:zinc ion binding"/>
    <property type="evidence" value="ECO:0007669"/>
    <property type="project" value="UniProtKB-KW"/>
</dbReference>
<dbReference type="InterPro" id="IPR000571">
    <property type="entry name" value="Znf_CCCH"/>
</dbReference>
<evidence type="ECO:0000256" key="3">
    <source>
        <dbReference type="ARBA" id="ARBA00022771"/>
    </source>
</evidence>